<dbReference type="PANTHER" id="PTHR46430">
    <property type="entry name" value="PROTEIN SKT5-RELATED"/>
    <property type="match status" value="1"/>
</dbReference>
<dbReference type="InterPro" id="IPR006597">
    <property type="entry name" value="Sel1-like"/>
</dbReference>
<accession>A0A9W8GNH0</accession>
<dbReference type="PANTHER" id="PTHR46430:SF2">
    <property type="entry name" value="CHITIN SYNTHASE REGULATORY FACTOR 4"/>
    <property type="match status" value="1"/>
</dbReference>
<comment type="caution">
    <text evidence="2">The sequence shown here is derived from an EMBL/GenBank/DDBJ whole genome shotgun (WGS) entry which is preliminary data.</text>
</comment>
<name>A0A9W8GNH0_9FUNG</name>
<protein>
    <submittedName>
        <fullName evidence="2">Uncharacterized protein</fullName>
    </submittedName>
</protein>
<dbReference type="Pfam" id="PF08238">
    <property type="entry name" value="Sel1"/>
    <property type="match status" value="3"/>
</dbReference>
<sequence>LGKYGCKLNLRKAAKYYSVAAKLHHISAHYHLGCLYEASKRPKKAKECFETASKRGFSLASYRLGMAYLTGSLGVAADFSMACSFLREALFHASHPVADAGYHLAIALIQLPSFDRHSVSEPHLYLKRAWMLGHGDSGALLRDILQ</sequence>
<proteinExistence type="predicted"/>
<dbReference type="Proteomes" id="UP001140011">
    <property type="component" value="Unassembled WGS sequence"/>
</dbReference>
<evidence type="ECO:0000256" key="1">
    <source>
        <dbReference type="ARBA" id="ARBA00022737"/>
    </source>
</evidence>
<dbReference type="AlphaFoldDB" id="A0A9W8GNH0"/>
<gene>
    <name evidence="2" type="ORF">GGI19_007009</name>
</gene>
<keyword evidence="3" id="KW-1185">Reference proteome</keyword>
<feature type="non-terminal residue" evidence="2">
    <location>
        <position position="1"/>
    </location>
</feature>
<dbReference type="SMART" id="SM00671">
    <property type="entry name" value="SEL1"/>
    <property type="match status" value="2"/>
</dbReference>
<dbReference type="InterPro" id="IPR011990">
    <property type="entry name" value="TPR-like_helical_dom_sf"/>
</dbReference>
<dbReference type="InterPro" id="IPR051726">
    <property type="entry name" value="Chitin_Synth_Reg"/>
</dbReference>
<dbReference type="SUPFAM" id="SSF81901">
    <property type="entry name" value="HCP-like"/>
    <property type="match status" value="1"/>
</dbReference>
<reference evidence="2" key="1">
    <citation type="submission" date="2022-07" db="EMBL/GenBank/DDBJ databases">
        <title>Phylogenomic reconstructions and comparative analyses of Kickxellomycotina fungi.</title>
        <authorList>
            <person name="Reynolds N.K."/>
            <person name="Stajich J.E."/>
            <person name="Barry K."/>
            <person name="Grigoriev I.V."/>
            <person name="Crous P."/>
            <person name="Smith M.E."/>
        </authorList>
    </citation>
    <scope>NUCLEOTIDE SEQUENCE</scope>
    <source>
        <strain evidence="2">BCRC 34297</strain>
    </source>
</reference>
<dbReference type="EMBL" id="JANBUH010002066">
    <property type="protein sequence ID" value="KAJ2741001.1"/>
    <property type="molecule type" value="Genomic_DNA"/>
</dbReference>
<dbReference type="OrthoDB" id="272077at2759"/>
<evidence type="ECO:0000313" key="3">
    <source>
        <dbReference type="Proteomes" id="UP001140011"/>
    </source>
</evidence>
<dbReference type="Gene3D" id="1.25.40.10">
    <property type="entry name" value="Tetratricopeptide repeat domain"/>
    <property type="match status" value="1"/>
</dbReference>
<keyword evidence="1" id="KW-0677">Repeat</keyword>
<organism evidence="2 3">
    <name type="scientific">Coemansia pectinata</name>
    <dbReference type="NCBI Taxonomy" id="1052879"/>
    <lineage>
        <taxon>Eukaryota</taxon>
        <taxon>Fungi</taxon>
        <taxon>Fungi incertae sedis</taxon>
        <taxon>Zoopagomycota</taxon>
        <taxon>Kickxellomycotina</taxon>
        <taxon>Kickxellomycetes</taxon>
        <taxon>Kickxellales</taxon>
        <taxon>Kickxellaceae</taxon>
        <taxon>Coemansia</taxon>
    </lineage>
</organism>
<evidence type="ECO:0000313" key="2">
    <source>
        <dbReference type="EMBL" id="KAJ2741001.1"/>
    </source>
</evidence>